<dbReference type="SUPFAM" id="SSF52172">
    <property type="entry name" value="CheY-like"/>
    <property type="match status" value="1"/>
</dbReference>
<feature type="domain" description="ANTAR" evidence="1">
    <location>
        <begin position="131"/>
        <end position="192"/>
    </location>
</feature>
<protein>
    <submittedName>
        <fullName evidence="2">Aliphatic amidase regulator</fullName>
    </submittedName>
</protein>
<dbReference type="PIRSF" id="PIRSF036382">
    <property type="entry name" value="RR_antiterm"/>
    <property type="match status" value="1"/>
</dbReference>
<evidence type="ECO:0000313" key="2">
    <source>
        <dbReference type="EMBL" id="CAB3801565.1"/>
    </source>
</evidence>
<evidence type="ECO:0000259" key="1">
    <source>
        <dbReference type="PROSITE" id="PS50921"/>
    </source>
</evidence>
<sequence>MTRSPHTPQSLQEIRSLRIAVVHPPDQDRVELLEHLKRIGCKVQVCWPDLDVELDAIDLVIMSVTPQTAAYHHAWLGDKNAPPIIPVVTYENPVVIEAVMQLNAFSVIPSPVRSFGVLTAIAVTLAQNKKHKSLQKFIHRAEQKAARQRTIELAKSIIMKTQHLSDDEAYQVLCLQARDNHALIETVADEIVKSGSIRH</sequence>
<dbReference type="InterPro" id="IPR008327">
    <property type="entry name" value="Sig_transdc_resp-reg_antiterm"/>
</dbReference>
<dbReference type="Gene3D" id="3.40.50.2300">
    <property type="match status" value="1"/>
</dbReference>
<accession>A0A6S7BJ98</accession>
<dbReference type="Pfam" id="PF03861">
    <property type="entry name" value="ANTAR"/>
    <property type="match status" value="1"/>
</dbReference>
<dbReference type="EMBL" id="CADIKM010000043">
    <property type="protein sequence ID" value="CAB3801565.1"/>
    <property type="molecule type" value="Genomic_DNA"/>
</dbReference>
<evidence type="ECO:0000313" key="3">
    <source>
        <dbReference type="Proteomes" id="UP000494115"/>
    </source>
</evidence>
<gene>
    <name evidence="2" type="primary">amiR_4</name>
    <name evidence="2" type="ORF">LMG28138_05031</name>
</gene>
<dbReference type="GO" id="GO:0003723">
    <property type="term" value="F:RNA binding"/>
    <property type="evidence" value="ECO:0007669"/>
    <property type="project" value="InterPro"/>
</dbReference>
<dbReference type="InterPro" id="IPR011006">
    <property type="entry name" value="CheY-like_superfamily"/>
</dbReference>
<proteinExistence type="predicted"/>
<keyword evidence="3" id="KW-1185">Reference proteome</keyword>
<dbReference type="AlphaFoldDB" id="A0A6S7BJ98"/>
<dbReference type="InterPro" id="IPR005561">
    <property type="entry name" value="ANTAR"/>
</dbReference>
<organism evidence="2 3">
    <name type="scientific">Pararobbsia alpina</name>
    <dbReference type="NCBI Taxonomy" id="621374"/>
    <lineage>
        <taxon>Bacteria</taxon>
        <taxon>Pseudomonadati</taxon>
        <taxon>Pseudomonadota</taxon>
        <taxon>Betaproteobacteria</taxon>
        <taxon>Burkholderiales</taxon>
        <taxon>Burkholderiaceae</taxon>
        <taxon>Pararobbsia</taxon>
    </lineage>
</organism>
<dbReference type="SMART" id="SM01012">
    <property type="entry name" value="ANTAR"/>
    <property type="match status" value="1"/>
</dbReference>
<dbReference type="Proteomes" id="UP000494115">
    <property type="component" value="Unassembled WGS sequence"/>
</dbReference>
<dbReference type="Pfam" id="PF21332">
    <property type="entry name" value="AmiR_N"/>
    <property type="match status" value="1"/>
</dbReference>
<reference evidence="2 3" key="1">
    <citation type="submission" date="2020-04" db="EMBL/GenBank/DDBJ databases">
        <authorList>
            <person name="De Canck E."/>
        </authorList>
    </citation>
    <scope>NUCLEOTIDE SEQUENCE [LARGE SCALE GENOMIC DNA]</scope>
    <source>
        <strain evidence="2 3">LMG 28138</strain>
    </source>
</reference>
<dbReference type="InterPro" id="IPR036388">
    <property type="entry name" value="WH-like_DNA-bd_sf"/>
</dbReference>
<dbReference type="RefSeq" id="WP_175107626.1">
    <property type="nucleotide sequence ID" value="NZ_CADIKM010000043.1"/>
</dbReference>
<dbReference type="Gene3D" id="1.10.10.10">
    <property type="entry name" value="Winged helix-like DNA-binding domain superfamily/Winged helix DNA-binding domain"/>
    <property type="match status" value="1"/>
</dbReference>
<name>A0A6S7BJ98_9BURK</name>
<dbReference type="InterPro" id="IPR049021">
    <property type="entry name" value="AmiR_N"/>
</dbReference>
<dbReference type="PROSITE" id="PS50921">
    <property type="entry name" value="ANTAR"/>
    <property type="match status" value="1"/>
</dbReference>